<protein>
    <submittedName>
        <fullName evidence="2">Uncharacterized protein</fullName>
    </submittedName>
</protein>
<feature type="region of interest" description="Disordered" evidence="1">
    <location>
        <begin position="1"/>
        <end position="38"/>
    </location>
</feature>
<evidence type="ECO:0000256" key="1">
    <source>
        <dbReference type="SAM" id="MobiDB-lite"/>
    </source>
</evidence>
<feature type="region of interest" description="Disordered" evidence="1">
    <location>
        <begin position="53"/>
        <end position="93"/>
    </location>
</feature>
<dbReference type="EMBL" id="MN738809">
    <property type="protein sequence ID" value="QHS84560.1"/>
    <property type="molecule type" value="Genomic_DNA"/>
</dbReference>
<organism evidence="2">
    <name type="scientific">viral metagenome</name>
    <dbReference type="NCBI Taxonomy" id="1070528"/>
    <lineage>
        <taxon>unclassified sequences</taxon>
        <taxon>metagenomes</taxon>
        <taxon>organismal metagenomes</taxon>
    </lineage>
</organism>
<feature type="compositionally biased region" description="Polar residues" evidence="1">
    <location>
        <begin position="60"/>
        <end position="79"/>
    </location>
</feature>
<name>A0A6C0AZ15_9ZZZZ</name>
<proteinExistence type="predicted"/>
<dbReference type="Gene3D" id="3.10.20.90">
    <property type="entry name" value="Phosphatidylinositol 3-kinase Catalytic Subunit, Chain A, domain 1"/>
    <property type="match status" value="1"/>
</dbReference>
<dbReference type="AlphaFoldDB" id="A0A6C0AZ15"/>
<reference evidence="2" key="1">
    <citation type="journal article" date="2020" name="Nature">
        <title>Giant virus diversity and host interactions through global metagenomics.</title>
        <authorList>
            <person name="Schulz F."/>
            <person name="Roux S."/>
            <person name="Paez-Espino D."/>
            <person name="Jungbluth S."/>
            <person name="Walsh D.A."/>
            <person name="Denef V.J."/>
            <person name="McMahon K.D."/>
            <person name="Konstantinidis K.T."/>
            <person name="Eloe-Fadrosh E.A."/>
            <person name="Kyrpides N.C."/>
            <person name="Woyke T."/>
        </authorList>
    </citation>
    <scope>NUCLEOTIDE SEQUENCE</scope>
    <source>
        <strain evidence="2">GVMAG-S-ERX556022-25</strain>
    </source>
</reference>
<evidence type="ECO:0000313" key="2">
    <source>
        <dbReference type="EMBL" id="QHS84560.1"/>
    </source>
</evidence>
<sequence>MSTRQTRKIKKTKKYIPKRKSRKYNKQYRNKYKRGGMQPSYFYNWIDTESPEPPRASPIAMSSNQLPSSPVLESNVSRGSSPPPPPPSPITSPLLVRRNKVSTREAMSEYVAVKLKQYNKDINTINLYNNKLLVPPYMTIEQISNIIVKKYIMNKGEIRFNKLYIYLEQHPNILLNDNDRMDQIYDQYFTEDYGSPLNLIISTIPRIREKLIRTVRNLSIFS</sequence>
<accession>A0A6C0AZ15</accession>
<feature type="compositionally biased region" description="Basic residues" evidence="1">
    <location>
        <begin position="1"/>
        <end position="34"/>
    </location>
</feature>
<feature type="compositionally biased region" description="Pro residues" evidence="1">
    <location>
        <begin position="81"/>
        <end position="90"/>
    </location>
</feature>